<evidence type="ECO:0000313" key="2">
    <source>
        <dbReference type="EMBL" id="KHN73812.1"/>
    </source>
</evidence>
<evidence type="ECO:0000313" key="3">
    <source>
        <dbReference type="Proteomes" id="UP000031036"/>
    </source>
</evidence>
<name>A0A0B2UXK8_TOXCA</name>
<dbReference type="AlphaFoldDB" id="A0A0B2UXK8"/>
<feature type="compositionally biased region" description="Basic and acidic residues" evidence="1">
    <location>
        <begin position="28"/>
        <end position="37"/>
    </location>
</feature>
<gene>
    <name evidence="2" type="ORF">Tcan_05664</name>
</gene>
<comment type="caution">
    <text evidence="2">The sequence shown here is derived from an EMBL/GenBank/DDBJ whole genome shotgun (WGS) entry which is preliminary data.</text>
</comment>
<feature type="region of interest" description="Disordered" evidence="1">
    <location>
        <begin position="16"/>
        <end position="37"/>
    </location>
</feature>
<dbReference type="EMBL" id="JPKZ01003054">
    <property type="protein sequence ID" value="KHN73812.1"/>
    <property type="molecule type" value="Genomic_DNA"/>
</dbReference>
<sequence>MVLLASDLQLLYTREEREEPDVANLTEGDMKNHEISDKSARGENKWFKNSHHHIWENAHYTGLSYWGHSKGTLHDSDGNVPVSSDLPRPDGTSSASEVSL</sequence>
<keyword evidence="3" id="KW-1185">Reference proteome</keyword>
<dbReference type="Proteomes" id="UP000031036">
    <property type="component" value="Unassembled WGS sequence"/>
</dbReference>
<protein>
    <submittedName>
        <fullName evidence="2">Uncharacterized protein</fullName>
    </submittedName>
</protein>
<proteinExistence type="predicted"/>
<reference evidence="2 3" key="1">
    <citation type="submission" date="2014-11" db="EMBL/GenBank/DDBJ databases">
        <title>Genetic blueprint of the zoonotic pathogen Toxocara canis.</title>
        <authorList>
            <person name="Zhu X.-Q."/>
            <person name="Korhonen P.K."/>
            <person name="Cai H."/>
            <person name="Young N.D."/>
            <person name="Nejsum P."/>
            <person name="von Samson-Himmelstjerna G."/>
            <person name="Boag P.R."/>
            <person name="Tan P."/>
            <person name="Li Q."/>
            <person name="Min J."/>
            <person name="Yang Y."/>
            <person name="Wang X."/>
            <person name="Fang X."/>
            <person name="Hall R.S."/>
            <person name="Hofmann A."/>
            <person name="Sternberg P.W."/>
            <person name="Jex A.R."/>
            <person name="Gasser R.B."/>
        </authorList>
    </citation>
    <scope>NUCLEOTIDE SEQUENCE [LARGE SCALE GENOMIC DNA]</scope>
    <source>
        <strain evidence="2">PN_DK_2014</strain>
    </source>
</reference>
<accession>A0A0B2UXK8</accession>
<organism evidence="2 3">
    <name type="scientific">Toxocara canis</name>
    <name type="common">Canine roundworm</name>
    <dbReference type="NCBI Taxonomy" id="6265"/>
    <lineage>
        <taxon>Eukaryota</taxon>
        <taxon>Metazoa</taxon>
        <taxon>Ecdysozoa</taxon>
        <taxon>Nematoda</taxon>
        <taxon>Chromadorea</taxon>
        <taxon>Rhabditida</taxon>
        <taxon>Spirurina</taxon>
        <taxon>Ascaridomorpha</taxon>
        <taxon>Ascaridoidea</taxon>
        <taxon>Toxocaridae</taxon>
        <taxon>Toxocara</taxon>
    </lineage>
</organism>
<evidence type="ECO:0000256" key="1">
    <source>
        <dbReference type="SAM" id="MobiDB-lite"/>
    </source>
</evidence>
<feature type="compositionally biased region" description="Polar residues" evidence="1">
    <location>
        <begin position="91"/>
        <end position="100"/>
    </location>
</feature>
<feature type="region of interest" description="Disordered" evidence="1">
    <location>
        <begin position="74"/>
        <end position="100"/>
    </location>
</feature>